<protein>
    <submittedName>
        <fullName evidence="1">HutD family protein</fullName>
    </submittedName>
</protein>
<accession>A0ABT1NGJ6</accession>
<dbReference type="Gene3D" id="2.60.120.10">
    <property type="entry name" value="Jelly Rolls"/>
    <property type="match status" value="1"/>
</dbReference>
<dbReference type="SUPFAM" id="SSF51182">
    <property type="entry name" value="RmlC-like cupins"/>
    <property type="match status" value="1"/>
</dbReference>
<evidence type="ECO:0000313" key="2">
    <source>
        <dbReference type="Proteomes" id="UP001651880"/>
    </source>
</evidence>
<evidence type="ECO:0000313" key="1">
    <source>
        <dbReference type="EMBL" id="MCQ1530354.1"/>
    </source>
</evidence>
<dbReference type="Pfam" id="PF05962">
    <property type="entry name" value="HutD"/>
    <property type="match status" value="1"/>
</dbReference>
<proteinExistence type="predicted"/>
<dbReference type="PANTHER" id="PTHR37943:SF1">
    <property type="entry name" value="PROTEIN VES"/>
    <property type="match status" value="1"/>
</dbReference>
<dbReference type="RefSeq" id="WP_255227876.1">
    <property type="nucleotide sequence ID" value="NZ_JAJEKE010000011.1"/>
</dbReference>
<dbReference type="InterPro" id="IPR010282">
    <property type="entry name" value="Uncharacterised_HutD/Ves"/>
</dbReference>
<keyword evidence="2" id="KW-1185">Reference proteome</keyword>
<organism evidence="1 2">
    <name type="scientific">Lutispora saccharofermentans</name>
    <dbReference type="NCBI Taxonomy" id="3024236"/>
    <lineage>
        <taxon>Bacteria</taxon>
        <taxon>Bacillati</taxon>
        <taxon>Bacillota</taxon>
        <taxon>Clostridia</taxon>
        <taxon>Lutisporales</taxon>
        <taxon>Lutisporaceae</taxon>
        <taxon>Lutispora</taxon>
    </lineage>
</organism>
<comment type="caution">
    <text evidence="1">The sequence shown here is derived from an EMBL/GenBank/DDBJ whole genome shotgun (WGS) entry which is preliminary data.</text>
</comment>
<dbReference type="EMBL" id="JAJEKE010000011">
    <property type="protein sequence ID" value="MCQ1530354.1"/>
    <property type="molecule type" value="Genomic_DNA"/>
</dbReference>
<dbReference type="InterPro" id="IPR014710">
    <property type="entry name" value="RmlC-like_jellyroll"/>
</dbReference>
<sequence>MEYEIEIVRKEQLQTSLWSGGTTTQLAIYPKDAVYSQRNFTWRLSSANVEEEESVFTSLPGISRIIMIIEGELLLEHEGHYRKVLKRFDQDSFNGSWTTKSYGKVVDFNLMMGEGCEGDLEAIHLDGETTKAVDFQNKKGFFRCVQVVYCVNGEVSIKAAAEDKTIIHKGDIILIKAKDCECGSSDFEISNIKSDRADLILARIYY</sequence>
<dbReference type="InterPro" id="IPR011051">
    <property type="entry name" value="RmlC_Cupin_sf"/>
</dbReference>
<dbReference type="PANTHER" id="PTHR37943">
    <property type="entry name" value="PROTEIN VES"/>
    <property type="match status" value="1"/>
</dbReference>
<dbReference type="Proteomes" id="UP001651880">
    <property type="component" value="Unassembled WGS sequence"/>
</dbReference>
<reference evidence="1 2" key="1">
    <citation type="submission" date="2021-10" db="EMBL/GenBank/DDBJ databases">
        <title>Lutispora strain m25 sp. nov., a thermophilic, non-spore-forming bacterium isolated from a lab-scale methanogenic bioreactor digesting anaerobic sludge.</title>
        <authorList>
            <person name="El Houari A."/>
            <person name="Mcdonald J."/>
        </authorList>
    </citation>
    <scope>NUCLEOTIDE SEQUENCE [LARGE SCALE GENOMIC DNA]</scope>
    <source>
        <strain evidence="2">m25</strain>
    </source>
</reference>
<gene>
    <name evidence="1" type="ORF">LJD61_12445</name>
</gene>
<name>A0ABT1NGJ6_9FIRM</name>